<dbReference type="PANTHER" id="PTHR13411:SF5">
    <property type="entry name" value="PROTEIN CBR-TAG-281"/>
    <property type="match status" value="1"/>
</dbReference>
<feature type="coiled-coil region" evidence="1">
    <location>
        <begin position="17"/>
        <end position="52"/>
    </location>
</feature>
<dbReference type="Pfam" id="PF10166">
    <property type="entry name" value="DUF2368"/>
    <property type="match status" value="1"/>
</dbReference>
<evidence type="ECO:0000313" key="3">
    <source>
        <dbReference type="Proteomes" id="UP001177023"/>
    </source>
</evidence>
<gene>
    <name evidence="2" type="ORF">MSPICULIGERA_LOCUS24853</name>
</gene>
<evidence type="ECO:0008006" key="4">
    <source>
        <dbReference type="Google" id="ProtNLM"/>
    </source>
</evidence>
<sequence>MGQQNSTNHSRDIEMVLERLERQRIQREIALYEAQQQRRRAYELAYEREKLQWTGATGAILTGLLIANAYKSKKTSFIIPIPPILAYLAYKANQCYGTSHATVATMATVIWQSKKDSLTPFLISPEAVTERTHQLAAIRKETDF</sequence>
<evidence type="ECO:0000313" key="2">
    <source>
        <dbReference type="EMBL" id="CAJ0586871.1"/>
    </source>
</evidence>
<dbReference type="AlphaFoldDB" id="A0AA36DHY1"/>
<reference evidence="2" key="1">
    <citation type="submission" date="2023-06" db="EMBL/GenBank/DDBJ databases">
        <authorList>
            <person name="Delattre M."/>
        </authorList>
    </citation>
    <scope>NUCLEOTIDE SEQUENCE</scope>
    <source>
        <strain evidence="2">AF72</strain>
    </source>
</reference>
<comment type="caution">
    <text evidence="2">The sequence shown here is derived from an EMBL/GenBank/DDBJ whole genome shotgun (WGS) entry which is preliminary data.</text>
</comment>
<evidence type="ECO:0000256" key="1">
    <source>
        <dbReference type="SAM" id="Coils"/>
    </source>
</evidence>
<dbReference type="Proteomes" id="UP001177023">
    <property type="component" value="Unassembled WGS sequence"/>
</dbReference>
<name>A0AA36DHY1_9BILA</name>
<dbReference type="InterPro" id="IPR019319">
    <property type="entry name" value="Plg-R(KT)"/>
</dbReference>
<dbReference type="GO" id="GO:0005886">
    <property type="term" value="C:plasma membrane"/>
    <property type="evidence" value="ECO:0007669"/>
    <property type="project" value="InterPro"/>
</dbReference>
<keyword evidence="1" id="KW-0175">Coiled coil</keyword>
<keyword evidence="3" id="KW-1185">Reference proteome</keyword>
<feature type="non-terminal residue" evidence="2">
    <location>
        <position position="1"/>
    </location>
</feature>
<dbReference type="EMBL" id="CATQJA010002709">
    <property type="protein sequence ID" value="CAJ0586871.1"/>
    <property type="molecule type" value="Genomic_DNA"/>
</dbReference>
<accession>A0AA36DHY1</accession>
<organism evidence="2 3">
    <name type="scientific">Mesorhabditis spiculigera</name>
    <dbReference type="NCBI Taxonomy" id="96644"/>
    <lineage>
        <taxon>Eukaryota</taxon>
        <taxon>Metazoa</taxon>
        <taxon>Ecdysozoa</taxon>
        <taxon>Nematoda</taxon>
        <taxon>Chromadorea</taxon>
        <taxon>Rhabditida</taxon>
        <taxon>Rhabditina</taxon>
        <taxon>Rhabditomorpha</taxon>
        <taxon>Rhabditoidea</taxon>
        <taxon>Rhabditidae</taxon>
        <taxon>Mesorhabditinae</taxon>
        <taxon>Mesorhabditis</taxon>
    </lineage>
</organism>
<dbReference type="PANTHER" id="PTHR13411">
    <property type="entry name" value="PLASMINOGEN RECEPTOR (KT)"/>
    <property type="match status" value="1"/>
</dbReference>
<proteinExistence type="predicted"/>
<protein>
    <recommendedName>
        <fullName evidence="4">Plasminogen receptor (KT)</fullName>
    </recommendedName>
</protein>